<dbReference type="InterPro" id="IPR002781">
    <property type="entry name" value="TM_pro_TauE-like"/>
</dbReference>
<evidence type="ECO:0000256" key="3">
    <source>
        <dbReference type="ARBA" id="ARBA00022989"/>
    </source>
</evidence>
<dbReference type="RefSeq" id="WP_208609706.1">
    <property type="nucleotide sequence ID" value="NZ_FQXS01000002.1"/>
</dbReference>
<keyword evidence="4 5" id="KW-0472">Membrane</keyword>
<dbReference type="GO" id="GO:0005886">
    <property type="term" value="C:plasma membrane"/>
    <property type="evidence" value="ECO:0007669"/>
    <property type="project" value="UniProtKB-SubCell"/>
</dbReference>
<dbReference type="PANTHER" id="PTHR43483:SF3">
    <property type="entry name" value="MEMBRANE TRANSPORTER PROTEIN HI_0806-RELATED"/>
    <property type="match status" value="1"/>
</dbReference>
<organism evidence="6 7">
    <name type="scientific">Desulfofustis glycolicus DSM 9705</name>
    <dbReference type="NCBI Taxonomy" id="1121409"/>
    <lineage>
        <taxon>Bacteria</taxon>
        <taxon>Pseudomonadati</taxon>
        <taxon>Thermodesulfobacteriota</taxon>
        <taxon>Desulfobulbia</taxon>
        <taxon>Desulfobulbales</taxon>
        <taxon>Desulfocapsaceae</taxon>
        <taxon>Desulfofustis</taxon>
    </lineage>
</organism>
<feature type="transmembrane region" description="Helical" evidence="5">
    <location>
        <begin position="54"/>
        <end position="75"/>
    </location>
</feature>
<sequence length="269" mass="27906">MPTDFTTMLLAYGAVGAFVGILAGLLGVGGGGVIVPLLVFVFHLQGVSDQITMHLALGTSLASIVFTSISSFMAHHRRGAVHWRTVRLIVAGIVGGTLLGSRCAALLSTDFLKGFFVLFLYFVALQMLVNRPPKPSRELPGLAGMSVTGGVIGLLSSLVGIGGGSLSVPFMVWCNIAVHRAIGTSAAIGLPIALAGTVGYVVNGWGQPQLPAYCVGFVYLPALAGIAAVSVLTAPLGVRLAHRLPVDKLRKIFALMLIAVGTRMLASIF</sequence>
<dbReference type="EMBL" id="FQXS01000002">
    <property type="protein sequence ID" value="SHH46769.1"/>
    <property type="molecule type" value="Genomic_DNA"/>
</dbReference>
<name>A0A1M5T7Q1_9BACT</name>
<protein>
    <recommendedName>
        <fullName evidence="5">Probable membrane transporter protein</fullName>
    </recommendedName>
</protein>
<keyword evidence="3 5" id="KW-1133">Transmembrane helix</keyword>
<comment type="subcellular location">
    <subcellularLocation>
        <location evidence="5">Cell membrane</location>
        <topology evidence="5">Multi-pass membrane protein</topology>
    </subcellularLocation>
    <subcellularLocation>
        <location evidence="1">Membrane</location>
        <topology evidence="1">Multi-pass membrane protein</topology>
    </subcellularLocation>
</comment>
<evidence type="ECO:0000256" key="2">
    <source>
        <dbReference type="ARBA" id="ARBA00022692"/>
    </source>
</evidence>
<evidence type="ECO:0000256" key="4">
    <source>
        <dbReference type="ARBA" id="ARBA00023136"/>
    </source>
</evidence>
<comment type="similarity">
    <text evidence="5">Belongs to the 4-toluene sulfonate uptake permease (TSUP) (TC 2.A.102) family.</text>
</comment>
<dbReference type="Pfam" id="PF01925">
    <property type="entry name" value="TauE"/>
    <property type="match status" value="1"/>
</dbReference>
<gene>
    <name evidence="6" type="ORF">SAMN02745124_00644</name>
</gene>
<keyword evidence="5" id="KW-1003">Cell membrane</keyword>
<reference evidence="6 7" key="1">
    <citation type="submission" date="2016-11" db="EMBL/GenBank/DDBJ databases">
        <authorList>
            <person name="Jaros S."/>
            <person name="Januszkiewicz K."/>
            <person name="Wedrychowicz H."/>
        </authorList>
    </citation>
    <scope>NUCLEOTIDE SEQUENCE [LARGE SCALE GENOMIC DNA]</scope>
    <source>
        <strain evidence="6 7">DSM 9705</strain>
    </source>
</reference>
<dbReference type="PANTHER" id="PTHR43483">
    <property type="entry name" value="MEMBRANE TRANSPORTER PROTEIN HI_0806-RELATED"/>
    <property type="match status" value="1"/>
</dbReference>
<evidence type="ECO:0000256" key="5">
    <source>
        <dbReference type="RuleBase" id="RU363041"/>
    </source>
</evidence>
<proteinExistence type="inferred from homology"/>
<evidence type="ECO:0000313" key="7">
    <source>
        <dbReference type="Proteomes" id="UP000184139"/>
    </source>
</evidence>
<evidence type="ECO:0000313" key="6">
    <source>
        <dbReference type="EMBL" id="SHH46769.1"/>
    </source>
</evidence>
<feature type="transmembrane region" description="Helical" evidence="5">
    <location>
        <begin position="111"/>
        <end position="129"/>
    </location>
</feature>
<accession>A0A1M5T7Q1</accession>
<dbReference type="AlphaFoldDB" id="A0A1M5T7Q1"/>
<dbReference type="Proteomes" id="UP000184139">
    <property type="component" value="Unassembled WGS sequence"/>
</dbReference>
<evidence type="ECO:0000256" key="1">
    <source>
        <dbReference type="ARBA" id="ARBA00004141"/>
    </source>
</evidence>
<feature type="transmembrane region" description="Helical" evidence="5">
    <location>
        <begin position="12"/>
        <end position="42"/>
    </location>
</feature>
<feature type="transmembrane region" description="Helical" evidence="5">
    <location>
        <begin position="149"/>
        <end position="174"/>
    </location>
</feature>
<keyword evidence="7" id="KW-1185">Reference proteome</keyword>
<feature type="transmembrane region" description="Helical" evidence="5">
    <location>
        <begin position="186"/>
        <end position="206"/>
    </location>
</feature>
<feature type="transmembrane region" description="Helical" evidence="5">
    <location>
        <begin position="218"/>
        <end position="240"/>
    </location>
</feature>
<feature type="transmembrane region" description="Helical" evidence="5">
    <location>
        <begin position="81"/>
        <end position="99"/>
    </location>
</feature>
<feature type="transmembrane region" description="Helical" evidence="5">
    <location>
        <begin position="252"/>
        <end position="268"/>
    </location>
</feature>
<keyword evidence="2 5" id="KW-0812">Transmembrane</keyword>